<dbReference type="AlphaFoldDB" id="A0A2L0HCD3"/>
<protein>
    <submittedName>
        <fullName evidence="1">Uncharacterized protein</fullName>
    </submittedName>
</protein>
<keyword evidence="1" id="KW-0614">Plasmid</keyword>
<dbReference type="EMBL" id="CP024309">
    <property type="protein sequence ID" value="AUX79153.1"/>
    <property type="molecule type" value="Genomic_DNA"/>
</dbReference>
<sequence>MPYLLLGLLTAVATTARAKSLLESENGYRHALVSSVFSPGIWYEKCPGDKNAPEFVQRRELALSGIAGSVATTNHLAKTL</sequence>
<accession>A0A2L0HCD3</accession>
<reference evidence="1 2" key="1">
    <citation type="submission" date="2017-10" db="EMBL/GenBank/DDBJ databases">
        <title>Analysis of the genome sequences of Rhizobium populations associated to common bean (phaseolus vulgaris).</title>
        <authorList>
            <person name="Bustos P."/>
            <person name="Santamaria R.I."/>
            <person name="Miranda-Sanchez F."/>
            <person name="Perez-Carrascal O."/>
            <person name="Juarez S."/>
            <person name="Lozano L."/>
            <person name="Martinez-Flores I."/>
            <person name="Vinuesa P."/>
            <person name="Martinez-Romero E."/>
            <person name="Cevallos M.A."/>
            <person name="Romero D."/>
            <person name="Davila G."/>
            <person name="Gonzalez V."/>
        </authorList>
    </citation>
    <scope>NUCLEOTIDE SEQUENCE [LARGE SCALE GENOMIC DNA]</scope>
    <source>
        <strain evidence="1 2">NXT3</strain>
        <plasmid evidence="2">Plasmid psfrenxt3b</plasmid>
    </source>
</reference>
<proteinExistence type="predicted"/>
<evidence type="ECO:0000313" key="2">
    <source>
        <dbReference type="Proteomes" id="UP000239340"/>
    </source>
</evidence>
<name>A0A2L0HCD3_RHIFR</name>
<evidence type="ECO:0000313" key="1">
    <source>
        <dbReference type="EMBL" id="AUX79153.1"/>
    </source>
</evidence>
<dbReference type="Proteomes" id="UP000239340">
    <property type="component" value="Plasmid pSfreNXT3b"/>
</dbReference>
<organism evidence="1 2">
    <name type="scientific">Rhizobium fredii</name>
    <name type="common">Sinorhizobium fredii</name>
    <dbReference type="NCBI Taxonomy" id="380"/>
    <lineage>
        <taxon>Bacteria</taxon>
        <taxon>Pseudomonadati</taxon>
        <taxon>Pseudomonadota</taxon>
        <taxon>Alphaproteobacteria</taxon>
        <taxon>Hyphomicrobiales</taxon>
        <taxon>Rhizobiaceae</taxon>
        <taxon>Sinorhizobium/Ensifer group</taxon>
        <taxon>Sinorhizobium</taxon>
    </lineage>
</organism>
<geneLocation type="plasmid" evidence="2">
    <name>psfrenxt3b</name>
</geneLocation>
<gene>
    <name evidence="1" type="ORF">NXT3_PB00502</name>
</gene>